<feature type="compositionally biased region" description="Polar residues" evidence="12">
    <location>
        <begin position="258"/>
        <end position="272"/>
    </location>
</feature>
<name>A0A6M2DWN9_XENCH</name>
<keyword evidence="8 13" id="KW-0472">Membrane</keyword>
<proteinExistence type="inferred from homology"/>
<evidence type="ECO:0000256" key="14">
    <source>
        <dbReference type="SAM" id="SignalP"/>
    </source>
</evidence>
<keyword evidence="6" id="KW-0256">Endoplasmic reticulum</keyword>
<reference evidence="15" key="1">
    <citation type="submission" date="2020-03" db="EMBL/GenBank/DDBJ databases">
        <title>Transcriptomic Profiling of the Digestive Tract of the Rat Flea, Xenopsylla cheopis, Following Blood Feeding and Infection with Yersinia pestis.</title>
        <authorList>
            <person name="Bland D.M."/>
            <person name="Martens C.A."/>
            <person name="Virtaneva K."/>
            <person name="Kanakabandi K."/>
            <person name="Long D."/>
            <person name="Rosenke R."/>
            <person name="Saturday G.A."/>
            <person name="Hoyt F.H."/>
            <person name="Bruno D.P."/>
            <person name="Ribeiro J.M.C."/>
            <person name="Hinnebusch J."/>
        </authorList>
    </citation>
    <scope>NUCLEOTIDE SEQUENCE</scope>
</reference>
<comment type="subunit">
    <text evidence="10">Heterotetramer of TRAP-alpha, TRAP-beta, TRAP-delta and TRAP-gamma. Interacts with palmitoylated calnexin (CALX), the interaction is required for efficient folding of glycosylated proteins.</text>
</comment>
<evidence type="ECO:0000256" key="3">
    <source>
        <dbReference type="ARBA" id="ARBA00020280"/>
    </source>
</evidence>
<evidence type="ECO:0000256" key="13">
    <source>
        <dbReference type="SAM" id="Phobius"/>
    </source>
</evidence>
<evidence type="ECO:0000256" key="8">
    <source>
        <dbReference type="ARBA" id="ARBA00023136"/>
    </source>
</evidence>
<organism evidence="15">
    <name type="scientific">Xenopsylla cheopis</name>
    <name type="common">Oriental rat flea</name>
    <name type="synonym">Pulex cheopis</name>
    <dbReference type="NCBI Taxonomy" id="163159"/>
    <lineage>
        <taxon>Eukaryota</taxon>
        <taxon>Metazoa</taxon>
        <taxon>Ecdysozoa</taxon>
        <taxon>Arthropoda</taxon>
        <taxon>Hexapoda</taxon>
        <taxon>Insecta</taxon>
        <taxon>Pterygota</taxon>
        <taxon>Neoptera</taxon>
        <taxon>Endopterygota</taxon>
        <taxon>Siphonaptera</taxon>
        <taxon>Pulicidae</taxon>
        <taxon>Xenopsyllinae</taxon>
        <taxon>Xenopsylla</taxon>
    </lineage>
</organism>
<evidence type="ECO:0000256" key="6">
    <source>
        <dbReference type="ARBA" id="ARBA00022824"/>
    </source>
</evidence>
<feature type="compositionally biased region" description="Basic and acidic residues" evidence="12">
    <location>
        <begin position="236"/>
        <end position="246"/>
    </location>
</feature>
<feature type="chain" id="PRO_5026650155" description="Translocon-associated protein subunit alpha" evidence="14">
    <location>
        <begin position="19"/>
        <end position="286"/>
    </location>
</feature>
<protein>
    <recommendedName>
        <fullName evidence="3">Translocon-associated protein subunit alpha</fullName>
    </recommendedName>
    <alternativeName>
        <fullName evidence="11">Signal sequence receptor subunit alpha</fullName>
    </alternativeName>
</protein>
<comment type="similarity">
    <text evidence="2">Belongs to the TRAP-alpha family.</text>
</comment>
<feature type="region of interest" description="Disordered" evidence="12">
    <location>
        <begin position="228"/>
        <end position="286"/>
    </location>
</feature>
<evidence type="ECO:0000256" key="4">
    <source>
        <dbReference type="ARBA" id="ARBA00022692"/>
    </source>
</evidence>
<keyword evidence="5 14" id="KW-0732">Signal</keyword>
<evidence type="ECO:0000256" key="2">
    <source>
        <dbReference type="ARBA" id="ARBA00006776"/>
    </source>
</evidence>
<keyword evidence="4 13" id="KW-0812">Transmembrane</keyword>
<dbReference type="GO" id="GO:0005789">
    <property type="term" value="C:endoplasmic reticulum membrane"/>
    <property type="evidence" value="ECO:0007669"/>
    <property type="project" value="UniProtKB-SubCell"/>
</dbReference>
<dbReference type="InterPro" id="IPR005595">
    <property type="entry name" value="TRAP_alpha"/>
</dbReference>
<dbReference type="AlphaFoldDB" id="A0A6M2DWN9"/>
<dbReference type="EMBL" id="GIIL01006344">
    <property type="protein sequence ID" value="NOV50070.1"/>
    <property type="molecule type" value="Transcribed_RNA"/>
</dbReference>
<dbReference type="PANTHER" id="PTHR12924">
    <property type="entry name" value="TRANSLOCON-ASSOCIATED PROTEIN, ALPHA SUBUNIT"/>
    <property type="match status" value="1"/>
</dbReference>
<evidence type="ECO:0000256" key="7">
    <source>
        <dbReference type="ARBA" id="ARBA00022989"/>
    </source>
</evidence>
<evidence type="ECO:0000256" key="5">
    <source>
        <dbReference type="ARBA" id="ARBA00022729"/>
    </source>
</evidence>
<comment type="subcellular location">
    <subcellularLocation>
        <location evidence="1">Endoplasmic reticulum membrane</location>
        <topology evidence="1">Single-pass type I membrane protein</topology>
    </subcellularLocation>
</comment>
<evidence type="ECO:0000313" key="15">
    <source>
        <dbReference type="EMBL" id="NOV50070.1"/>
    </source>
</evidence>
<keyword evidence="7 13" id="KW-1133">Transmembrane helix</keyword>
<dbReference type="Pfam" id="PF03896">
    <property type="entry name" value="TRAP_alpha"/>
    <property type="match status" value="1"/>
</dbReference>
<evidence type="ECO:0000256" key="10">
    <source>
        <dbReference type="ARBA" id="ARBA00025854"/>
    </source>
</evidence>
<feature type="transmembrane region" description="Helical" evidence="13">
    <location>
        <begin position="200"/>
        <end position="222"/>
    </location>
</feature>
<evidence type="ECO:0000256" key="11">
    <source>
        <dbReference type="ARBA" id="ARBA00031071"/>
    </source>
</evidence>
<dbReference type="PANTHER" id="PTHR12924:SF0">
    <property type="entry name" value="TRANSLOCON-ASSOCIATED PROTEIN SUBUNIT ALPHA"/>
    <property type="match status" value="1"/>
</dbReference>
<evidence type="ECO:0000256" key="12">
    <source>
        <dbReference type="SAM" id="MobiDB-lite"/>
    </source>
</evidence>
<evidence type="ECO:0000256" key="1">
    <source>
        <dbReference type="ARBA" id="ARBA00004115"/>
    </source>
</evidence>
<accession>A0A6M2DWN9</accession>
<sequence length="286" mass="31631">MKGFLFMCLLVFPAIILTLDNGSKLYAFAAEDELEDELVDVEGENDESSVVGEDVADDEGAEITASPFADTVVLFTKPTATGSQLEFPAGKLVEFLVGFTNKGEQDFTLETLEASFRYPMDFNYHIQNFSTLAYNRVVAPKQESTLVYSFVPADAFAGRPFGLNVILSYRDASGASFYHAVYNETVQITEVEEGLDGETFFLYVFLVGLVVLLLVLGQQFLISKGGKRTSSASSKRKVETGTKDNPNDVDFDWLPKETLNQLSKSPKQTKQSPRQRKVKRSVGSDD</sequence>
<evidence type="ECO:0000256" key="9">
    <source>
        <dbReference type="ARBA" id="ARBA00025620"/>
    </source>
</evidence>
<feature type="signal peptide" evidence="14">
    <location>
        <begin position="1"/>
        <end position="18"/>
    </location>
</feature>
<comment type="function">
    <text evidence="9">TRAP proteins are part of a complex whose function is to bind calcium to the ER membrane and thereby regulate the retention of ER resident proteins. May be involved in the recycling of the translocation apparatus after completion of the translocation process or may function as a membrane-bound chaperone facilitating folding of translocated proteins.</text>
</comment>